<dbReference type="NCBIfam" id="TIGR00252">
    <property type="entry name" value="YraN family protein"/>
    <property type="match status" value="1"/>
</dbReference>
<sequence>MGTNNRAVGSKGEEIATRFLIEKGYRILDRNYRCRFGEIDIIGRDKNYLVFVEVKYRRNTEKGYPIEAVGYHKQKRIIKTAMYYTKIKHMYNFDIRFDVVEIINDKIRVVKDAFNCN</sequence>
<dbReference type="InterPro" id="IPR003509">
    <property type="entry name" value="UPF0102_YraN-like"/>
</dbReference>
<dbReference type="NCBIfam" id="NF009150">
    <property type="entry name" value="PRK12497.1-3"/>
    <property type="match status" value="1"/>
</dbReference>
<dbReference type="AlphaFoldDB" id="A0A9W5YFU0"/>
<reference evidence="3" key="1">
    <citation type="submission" date="2022-06" db="EMBL/GenBank/DDBJ databases">
        <title>Vallitalea longa sp. nov., an anaerobic bacterium isolated from marine sediment.</title>
        <authorList>
            <person name="Hirano S."/>
            <person name="Terahara T."/>
            <person name="Mori K."/>
            <person name="Hamada M."/>
            <person name="Matsumoto R."/>
            <person name="Kobayashi T."/>
        </authorList>
    </citation>
    <scope>NUCLEOTIDE SEQUENCE</scope>
    <source>
        <strain evidence="3">SH18-1</strain>
    </source>
</reference>
<accession>A0A9W5YFU0</accession>
<dbReference type="PANTHER" id="PTHR34039:SF1">
    <property type="entry name" value="UPF0102 PROTEIN YRAN"/>
    <property type="match status" value="1"/>
</dbReference>
<dbReference type="InterPro" id="IPR011856">
    <property type="entry name" value="tRNA_endonuc-like_dom_sf"/>
</dbReference>
<keyword evidence="4" id="KW-1185">Reference proteome</keyword>
<dbReference type="Gene3D" id="3.40.1350.10">
    <property type="match status" value="1"/>
</dbReference>
<dbReference type="HAMAP" id="MF_00048">
    <property type="entry name" value="UPF0102"/>
    <property type="match status" value="1"/>
</dbReference>
<dbReference type="PANTHER" id="PTHR34039">
    <property type="entry name" value="UPF0102 PROTEIN YRAN"/>
    <property type="match status" value="1"/>
</dbReference>
<dbReference type="NCBIfam" id="NF009154">
    <property type="entry name" value="PRK12497.3-3"/>
    <property type="match status" value="1"/>
</dbReference>
<dbReference type="EMBL" id="BRLB01000020">
    <property type="protein sequence ID" value="GKX31730.1"/>
    <property type="molecule type" value="Genomic_DNA"/>
</dbReference>
<dbReference type="GO" id="GO:0003676">
    <property type="term" value="F:nucleic acid binding"/>
    <property type="evidence" value="ECO:0007669"/>
    <property type="project" value="InterPro"/>
</dbReference>
<comment type="caution">
    <text evidence="3">The sequence shown here is derived from an EMBL/GenBank/DDBJ whole genome shotgun (WGS) entry which is preliminary data.</text>
</comment>
<dbReference type="Proteomes" id="UP001144256">
    <property type="component" value="Unassembled WGS sequence"/>
</dbReference>
<evidence type="ECO:0000313" key="4">
    <source>
        <dbReference type="Proteomes" id="UP001144256"/>
    </source>
</evidence>
<evidence type="ECO:0000256" key="1">
    <source>
        <dbReference type="ARBA" id="ARBA00006738"/>
    </source>
</evidence>
<proteinExistence type="inferred from homology"/>
<dbReference type="RefSeq" id="WP_281819012.1">
    <property type="nucleotide sequence ID" value="NZ_BRLB01000020.1"/>
</dbReference>
<dbReference type="InterPro" id="IPR011335">
    <property type="entry name" value="Restrct_endonuc-II-like"/>
</dbReference>
<comment type="similarity">
    <text evidence="1 2">Belongs to the UPF0102 family.</text>
</comment>
<dbReference type="CDD" id="cd20736">
    <property type="entry name" value="PoNe_Nuclease"/>
    <property type="match status" value="1"/>
</dbReference>
<evidence type="ECO:0000256" key="2">
    <source>
        <dbReference type="HAMAP-Rule" id="MF_00048"/>
    </source>
</evidence>
<evidence type="ECO:0000313" key="3">
    <source>
        <dbReference type="EMBL" id="GKX31730.1"/>
    </source>
</evidence>
<gene>
    <name evidence="3" type="ORF">SH1V18_42100</name>
</gene>
<dbReference type="SUPFAM" id="SSF52980">
    <property type="entry name" value="Restriction endonuclease-like"/>
    <property type="match status" value="1"/>
</dbReference>
<dbReference type="Pfam" id="PF02021">
    <property type="entry name" value="UPF0102"/>
    <property type="match status" value="1"/>
</dbReference>
<protein>
    <recommendedName>
        <fullName evidence="2">UPF0102 protein SH1V18_42100</fullName>
    </recommendedName>
</protein>
<organism evidence="3 4">
    <name type="scientific">Vallitalea longa</name>
    <dbReference type="NCBI Taxonomy" id="2936439"/>
    <lineage>
        <taxon>Bacteria</taxon>
        <taxon>Bacillati</taxon>
        <taxon>Bacillota</taxon>
        <taxon>Clostridia</taxon>
        <taxon>Lachnospirales</taxon>
        <taxon>Vallitaleaceae</taxon>
        <taxon>Vallitalea</taxon>
    </lineage>
</organism>
<name>A0A9W5YFU0_9FIRM</name>